<reference evidence="1 2" key="1">
    <citation type="submission" date="2023-03" db="EMBL/GenBank/DDBJ databases">
        <title>Genome insight into feeding habits of ladybird beetles.</title>
        <authorList>
            <person name="Li H.-S."/>
            <person name="Huang Y.-H."/>
            <person name="Pang H."/>
        </authorList>
    </citation>
    <scope>NUCLEOTIDE SEQUENCE [LARGE SCALE GENOMIC DNA]</scope>
    <source>
        <strain evidence="1">SYSU_2023b</strain>
        <tissue evidence="1">Whole body</tissue>
    </source>
</reference>
<dbReference type="AlphaFoldDB" id="A0AAW1TYL3"/>
<accession>A0AAW1TYL3</accession>
<sequence length="103" mass="11646">MANSDESSGRNVPKENKQPFKVSKYKQFLYNKDTPGKLVASEYIGGIATSTFTFLKTANPPELPAEKAYPLGKVRINQKKTDDIKKLMEYTVGYEAFYDTIIQ</sequence>
<dbReference type="Proteomes" id="UP001431783">
    <property type="component" value="Unassembled WGS sequence"/>
</dbReference>
<evidence type="ECO:0000313" key="2">
    <source>
        <dbReference type="Proteomes" id="UP001431783"/>
    </source>
</evidence>
<evidence type="ECO:0000313" key="1">
    <source>
        <dbReference type="EMBL" id="KAK9873778.1"/>
    </source>
</evidence>
<dbReference type="EMBL" id="JARQZJ010000031">
    <property type="protein sequence ID" value="KAK9873778.1"/>
    <property type="molecule type" value="Genomic_DNA"/>
</dbReference>
<name>A0AAW1TYL3_9CUCU</name>
<protein>
    <submittedName>
        <fullName evidence="1">Uncharacterized protein</fullName>
    </submittedName>
</protein>
<organism evidence="1 2">
    <name type="scientific">Henosepilachna vigintioctopunctata</name>
    <dbReference type="NCBI Taxonomy" id="420089"/>
    <lineage>
        <taxon>Eukaryota</taxon>
        <taxon>Metazoa</taxon>
        <taxon>Ecdysozoa</taxon>
        <taxon>Arthropoda</taxon>
        <taxon>Hexapoda</taxon>
        <taxon>Insecta</taxon>
        <taxon>Pterygota</taxon>
        <taxon>Neoptera</taxon>
        <taxon>Endopterygota</taxon>
        <taxon>Coleoptera</taxon>
        <taxon>Polyphaga</taxon>
        <taxon>Cucujiformia</taxon>
        <taxon>Coccinelloidea</taxon>
        <taxon>Coccinellidae</taxon>
        <taxon>Epilachninae</taxon>
        <taxon>Epilachnini</taxon>
        <taxon>Henosepilachna</taxon>
    </lineage>
</organism>
<keyword evidence="2" id="KW-1185">Reference proteome</keyword>
<proteinExistence type="predicted"/>
<gene>
    <name evidence="1" type="ORF">WA026_002135</name>
</gene>
<comment type="caution">
    <text evidence="1">The sequence shown here is derived from an EMBL/GenBank/DDBJ whole genome shotgun (WGS) entry which is preliminary data.</text>
</comment>